<dbReference type="Proteomes" id="UP000054558">
    <property type="component" value="Unassembled WGS sequence"/>
</dbReference>
<dbReference type="STRING" id="105231.A0A1Y1IM50"/>
<evidence type="ECO:0000256" key="3">
    <source>
        <dbReference type="ARBA" id="ARBA00022692"/>
    </source>
</evidence>
<evidence type="ECO:0000256" key="4">
    <source>
        <dbReference type="ARBA" id="ARBA00022989"/>
    </source>
</evidence>
<reference evidence="8 9" key="1">
    <citation type="journal article" date="2014" name="Nat. Commun.">
        <title>Klebsormidium flaccidum genome reveals primary factors for plant terrestrial adaptation.</title>
        <authorList>
            <person name="Hori K."/>
            <person name="Maruyama F."/>
            <person name="Fujisawa T."/>
            <person name="Togashi T."/>
            <person name="Yamamoto N."/>
            <person name="Seo M."/>
            <person name="Sato S."/>
            <person name="Yamada T."/>
            <person name="Mori H."/>
            <person name="Tajima N."/>
            <person name="Moriyama T."/>
            <person name="Ikeuchi M."/>
            <person name="Watanabe M."/>
            <person name="Wada H."/>
            <person name="Kobayashi K."/>
            <person name="Saito M."/>
            <person name="Masuda T."/>
            <person name="Sasaki-Sekimoto Y."/>
            <person name="Mashiguchi K."/>
            <person name="Awai K."/>
            <person name="Shimojima M."/>
            <person name="Masuda S."/>
            <person name="Iwai M."/>
            <person name="Nobusawa T."/>
            <person name="Narise T."/>
            <person name="Kondo S."/>
            <person name="Saito H."/>
            <person name="Sato R."/>
            <person name="Murakawa M."/>
            <person name="Ihara Y."/>
            <person name="Oshima-Yamada Y."/>
            <person name="Ohtaka K."/>
            <person name="Satoh M."/>
            <person name="Sonobe K."/>
            <person name="Ishii M."/>
            <person name="Ohtani R."/>
            <person name="Kanamori-Sato M."/>
            <person name="Honoki R."/>
            <person name="Miyazaki D."/>
            <person name="Mochizuki H."/>
            <person name="Umetsu J."/>
            <person name="Higashi K."/>
            <person name="Shibata D."/>
            <person name="Kamiya Y."/>
            <person name="Sato N."/>
            <person name="Nakamura Y."/>
            <person name="Tabata S."/>
            <person name="Ida S."/>
            <person name="Kurokawa K."/>
            <person name="Ohta H."/>
        </authorList>
    </citation>
    <scope>NUCLEOTIDE SEQUENCE [LARGE SCALE GENOMIC DNA]</scope>
    <source>
        <strain evidence="8 9">NIES-2285</strain>
    </source>
</reference>
<evidence type="ECO:0000256" key="5">
    <source>
        <dbReference type="ARBA" id="ARBA00023136"/>
    </source>
</evidence>
<feature type="transmembrane region" description="Helical" evidence="7">
    <location>
        <begin position="196"/>
        <end position="217"/>
    </location>
</feature>
<dbReference type="PANTHER" id="PTHR31632">
    <property type="entry name" value="IRON TRANSPORTER FTH1"/>
    <property type="match status" value="1"/>
</dbReference>
<feature type="transmembrane region" description="Helical" evidence="7">
    <location>
        <begin position="134"/>
        <end position="160"/>
    </location>
</feature>
<feature type="transmembrane region" description="Helical" evidence="7">
    <location>
        <begin position="82"/>
        <end position="108"/>
    </location>
</feature>
<keyword evidence="4 7" id="KW-1133">Transmembrane helix</keyword>
<feature type="transmembrane region" description="Helical" evidence="7">
    <location>
        <begin position="166"/>
        <end position="189"/>
    </location>
</feature>
<evidence type="ECO:0000256" key="7">
    <source>
        <dbReference type="SAM" id="Phobius"/>
    </source>
</evidence>
<dbReference type="OMA" id="TSMQIFL"/>
<feature type="region of interest" description="Disordered" evidence="6">
    <location>
        <begin position="233"/>
        <end position="252"/>
    </location>
</feature>
<accession>A0A1Y1IM50</accession>
<dbReference type="InterPro" id="IPR004923">
    <property type="entry name" value="FTR1/Fip1/EfeU"/>
</dbReference>
<proteinExistence type="inferred from homology"/>
<evidence type="ECO:0000313" key="9">
    <source>
        <dbReference type="Proteomes" id="UP000054558"/>
    </source>
</evidence>
<feature type="transmembrane region" description="Helical" evidence="7">
    <location>
        <begin position="293"/>
        <end position="313"/>
    </location>
</feature>
<keyword evidence="9" id="KW-1185">Reference proteome</keyword>
<dbReference type="AlphaFoldDB" id="A0A1Y1IM50"/>
<evidence type="ECO:0000256" key="6">
    <source>
        <dbReference type="SAM" id="MobiDB-lite"/>
    </source>
</evidence>
<feature type="transmembrane region" description="Helical" evidence="7">
    <location>
        <begin position="6"/>
        <end position="33"/>
    </location>
</feature>
<dbReference type="GO" id="GO:0033573">
    <property type="term" value="C:high-affinity iron permease complex"/>
    <property type="evidence" value="ECO:0000318"/>
    <property type="project" value="GO_Central"/>
</dbReference>
<organism evidence="8 9">
    <name type="scientific">Klebsormidium nitens</name>
    <name type="common">Green alga</name>
    <name type="synonym">Ulothrix nitens</name>
    <dbReference type="NCBI Taxonomy" id="105231"/>
    <lineage>
        <taxon>Eukaryota</taxon>
        <taxon>Viridiplantae</taxon>
        <taxon>Streptophyta</taxon>
        <taxon>Klebsormidiophyceae</taxon>
        <taxon>Klebsormidiales</taxon>
        <taxon>Klebsormidiaceae</taxon>
        <taxon>Klebsormidium</taxon>
    </lineage>
</organism>
<dbReference type="EMBL" id="DF237691">
    <property type="protein sequence ID" value="GAQ91202.1"/>
    <property type="molecule type" value="Genomic_DNA"/>
</dbReference>
<dbReference type="OrthoDB" id="4364at2759"/>
<sequence>MGGNDYFSVTAMFVMFRECMEAAVIMAVLLQYVAKTGKTYLKKQVWIGAGLGLLLSIIFAVIFIVIYYTLDKEVFTGKGEQIFSRIISVIASVMITILAFGMLKMFALQEKWNRKLKKSALEALEGKQAFTTRYALFIIAFTAVIREGIEAVLFLAGVGVGTPWKAIPLGGFVGAALGVFFGYFLFFGLKPVQMKWFFYISTVILMFLAAGLMMTGIHEFQLAGAFGYFPPESDEGESAPAEAAAPGPAPEEEERELSWHNKALWNICSCCSDADQGFFELARALVGYVCDPTFIQVITYICYWIVVIGVFVFKARRGTLDKYRVKDEELEQAEADLEAAPAGAEKKADEAAKVELVPEAR</sequence>
<feature type="region of interest" description="Disordered" evidence="6">
    <location>
        <begin position="337"/>
        <end position="361"/>
    </location>
</feature>
<feature type="compositionally biased region" description="Basic and acidic residues" evidence="6">
    <location>
        <begin position="344"/>
        <end position="361"/>
    </location>
</feature>
<evidence type="ECO:0000256" key="1">
    <source>
        <dbReference type="ARBA" id="ARBA00004141"/>
    </source>
</evidence>
<comment type="subcellular location">
    <subcellularLocation>
        <location evidence="1">Membrane</location>
        <topology evidence="1">Multi-pass membrane protein</topology>
    </subcellularLocation>
</comment>
<dbReference type="GO" id="GO:0015093">
    <property type="term" value="F:ferrous iron transmembrane transporter activity"/>
    <property type="evidence" value="ECO:0000318"/>
    <property type="project" value="GO_Central"/>
</dbReference>
<comment type="similarity">
    <text evidence="2">Belongs to the oxidase-dependent Fe transporter (OFeT) (TC 9.A.10.1) family.</text>
</comment>
<dbReference type="Pfam" id="PF03239">
    <property type="entry name" value="FTR1"/>
    <property type="match status" value="1"/>
</dbReference>
<evidence type="ECO:0000256" key="2">
    <source>
        <dbReference type="ARBA" id="ARBA00008333"/>
    </source>
</evidence>
<evidence type="ECO:0000313" key="8">
    <source>
        <dbReference type="EMBL" id="GAQ91202.1"/>
    </source>
</evidence>
<dbReference type="GO" id="GO:0005886">
    <property type="term" value="C:plasma membrane"/>
    <property type="evidence" value="ECO:0000318"/>
    <property type="project" value="GO_Central"/>
</dbReference>
<feature type="transmembrane region" description="Helical" evidence="7">
    <location>
        <begin position="45"/>
        <end position="70"/>
    </location>
</feature>
<dbReference type="PANTHER" id="PTHR31632:SF2">
    <property type="entry name" value="PLASMA MEMBRANE IRON PERMEASE"/>
    <property type="match status" value="1"/>
</dbReference>
<keyword evidence="5 7" id="KW-0472">Membrane</keyword>
<keyword evidence="3 7" id="KW-0812">Transmembrane</keyword>
<protein>
    <submittedName>
        <fullName evidence="8">Similar to high-affinity iron permease</fullName>
    </submittedName>
</protein>
<name>A0A1Y1IM50_KLENI</name>
<dbReference type="GO" id="GO:0034755">
    <property type="term" value="P:iron ion transmembrane transport"/>
    <property type="evidence" value="ECO:0000318"/>
    <property type="project" value="GO_Central"/>
</dbReference>
<gene>
    <name evidence="8" type="ORF">KFL_007420070</name>
</gene>